<dbReference type="Proteomes" id="UP000257648">
    <property type="component" value="Segment"/>
</dbReference>
<evidence type="ECO:0000313" key="1">
    <source>
        <dbReference type="EMBL" id="AXQ70516.1"/>
    </source>
</evidence>
<dbReference type="GeneID" id="55001897"/>
<protein>
    <submittedName>
        <fullName evidence="1">Uncharacterized protein</fullName>
    </submittedName>
</protein>
<name>A0A385EFL5_9CAUD</name>
<accession>A0A385EFL5</accession>
<reference evidence="2" key="1">
    <citation type="submission" date="2018-05" db="EMBL/GenBank/DDBJ databases">
        <authorList>
            <person name="You S."/>
        </authorList>
    </citation>
    <scope>NUCLEOTIDE SEQUENCE [LARGE SCALE GENOMIC DNA]</scope>
</reference>
<organism evidence="1 2">
    <name type="scientific">Synechococcus phage S-T4</name>
    <dbReference type="NCBI Taxonomy" id="2268578"/>
    <lineage>
        <taxon>Viruses</taxon>
        <taxon>Duplodnaviria</taxon>
        <taxon>Heunggongvirae</taxon>
        <taxon>Uroviricota</taxon>
        <taxon>Caudoviricetes</taxon>
        <taxon>Pantevenvirales</taxon>
        <taxon>Kyanoviridae</taxon>
        <taxon>Tamkungvirus</taxon>
        <taxon>Tamkungvirus ST4</taxon>
    </lineage>
</organism>
<dbReference type="EMBL" id="MH412654">
    <property type="protein sequence ID" value="AXQ70516.1"/>
    <property type="molecule type" value="Genomic_DNA"/>
</dbReference>
<keyword evidence="2" id="KW-1185">Reference proteome</keyword>
<evidence type="ECO:0000313" key="2">
    <source>
        <dbReference type="Proteomes" id="UP000257648"/>
    </source>
</evidence>
<proteinExistence type="predicted"/>
<dbReference type="KEGG" id="vg:55001897"/>
<dbReference type="RefSeq" id="YP_009810875.1">
    <property type="nucleotide sequence ID" value="NC_048049.1"/>
</dbReference>
<sequence length="209" mass="23906">MGQINHPVKLKQMLEAFNIKNFVESGTGDGSSMDKILLTEMVDNSYGVELDDELYENLEKKYEGLDYVHLYNGYTEDRFAEVLSDLDDSPTLFWLDAHFPGADYGPAGYGAEPDIDKRLPMEKELRIMKENRDLSKDVIFMDDLRIYVDREFTAGNWAQRKLYGADGYDFVEEIIGDTHVLIEHLADQGYLLAFPIGTTEEQIVEIAQL</sequence>